<organism evidence="2 3">
    <name type="scientific">Phenylobacterium ferrooxidans</name>
    <dbReference type="NCBI Taxonomy" id="2982689"/>
    <lineage>
        <taxon>Bacteria</taxon>
        <taxon>Pseudomonadati</taxon>
        <taxon>Pseudomonadota</taxon>
        <taxon>Alphaproteobacteria</taxon>
        <taxon>Caulobacterales</taxon>
        <taxon>Caulobacteraceae</taxon>
        <taxon>Phenylobacterium</taxon>
    </lineage>
</organism>
<protein>
    <recommendedName>
        <fullName evidence="4">ABC transporter permease</fullName>
    </recommendedName>
</protein>
<comment type="caution">
    <text evidence="2">The sequence shown here is derived from an EMBL/GenBank/DDBJ whole genome shotgun (WGS) entry which is preliminary data.</text>
</comment>
<keyword evidence="3" id="KW-1185">Reference proteome</keyword>
<evidence type="ECO:0000256" key="1">
    <source>
        <dbReference type="SAM" id="Phobius"/>
    </source>
</evidence>
<dbReference type="PANTHER" id="PTHR36832:SF2">
    <property type="entry name" value="INTEGRAL MEMBRANE PROTEIN"/>
    <property type="match status" value="1"/>
</dbReference>
<evidence type="ECO:0000313" key="3">
    <source>
        <dbReference type="Proteomes" id="UP001598130"/>
    </source>
</evidence>
<dbReference type="EMBL" id="JAOTJD010000005">
    <property type="protein sequence ID" value="MFD3263119.1"/>
    <property type="molecule type" value="Genomic_DNA"/>
</dbReference>
<keyword evidence="1" id="KW-1133">Transmembrane helix</keyword>
<evidence type="ECO:0008006" key="4">
    <source>
        <dbReference type="Google" id="ProtNLM"/>
    </source>
</evidence>
<proteinExistence type="predicted"/>
<feature type="transmembrane region" description="Helical" evidence="1">
    <location>
        <begin position="125"/>
        <end position="144"/>
    </location>
</feature>
<dbReference type="RefSeq" id="WP_377367789.1">
    <property type="nucleotide sequence ID" value="NZ_JAOTJD010000005.1"/>
</dbReference>
<dbReference type="Proteomes" id="UP001598130">
    <property type="component" value="Unassembled WGS sequence"/>
</dbReference>
<feature type="transmembrane region" description="Helical" evidence="1">
    <location>
        <begin position="164"/>
        <end position="184"/>
    </location>
</feature>
<feature type="transmembrane region" description="Helical" evidence="1">
    <location>
        <begin position="191"/>
        <end position="210"/>
    </location>
</feature>
<dbReference type="PANTHER" id="PTHR36832">
    <property type="entry name" value="SLR1174 PROTEIN-RELATED"/>
    <property type="match status" value="1"/>
</dbReference>
<name>A0ABW6CK41_9CAUL</name>
<keyword evidence="1" id="KW-0472">Membrane</keyword>
<feature type="transmembrane region" description="Helical" evidence="1">
    <location>
        <begin position="21"/>
        <end position="47"/>
    </location>
</feature>
<accession>A0ABW6CK41</accession>
<evidence type="ECO:0000313" key="2">
    <source>
        <dbReference type="EMBL" id="MFD3263119.1"/>
    </source>
</evidence>
<sequence length="277" mass="30035">MDALRPYIAAFNSRFLLMMQYRAAALAGFFTQCWFGAVHVMVLAAFYLGAPEAAAASPITLSQAVTYTWLAQGLLAVMPWNGDPEVAAGVRTGSISYDRLRPVDAYALWYVRAAGWMTARLVPRVALMILAAGIALPLIGQGQWAWQPPSSLSAALLFALSETLAIALACAIVMLINIIVVATLNARGINILMQPIVIIFTGNLLPLALYPDAVRVALFIQPFAGTLDIPNRIYFGDLTGQMAWAGIGLQVFWTVLFVVLGRFWLGRVMSRLEVQGG</sequence>
<keyword evidence="1" id="KW-0812">Transmembrane</keyword>
<feature type="transmembrane region" description="Helical" evidence="1">
    <location>
        <begin position="242"/>
        <end position="265"/>
    </location>
</feature>
<gene>
    <name evidence="2" type="ORF">OCL97_03955</name>
</gene>
<reference evidence="2 3" key="1">
    <citation type="submission" date="2022-09" db="EMBL/GenBank/DDBJ databases">
        <title>New species of Phenylobacterium.</title>
        <authorList>
            <person name="Mieszkin S."/>
        </authorList>
    </citation>
    <scope>NUCLEOTIDE SEQUENCE [LARGE SCALE GENOMIC DNA]</scope>
    <source>
        <strain evidence="2 3">HK31-G</strain>
    </source>
</reference>